<name>A0A0F8ZAN7_9ZZZZ</name>
<dbReference type="AlphaFoldDB" id="A0A0F8ZAN7"/>
<comment type="caution">
    <text evidence="1">The sequence shown here is derived from an EMBL/GenBank/DDBJ whole genome shotgun (WGS) entry which is preliminary data.</text>
</comment>
<protein>
    <submittedName>
        <fullName evidence="1">Uncharacterized protein</fullName>
    </submittedName>
</protein>
<sequence length="30" mass="3367">FLAVGPFLAIYSLMKLRNESDSQLIAQGRK</sequence>
<dbReference type="EMBL" id="LAZR01046886">
    <property type="protein sequence ID" value="KKK95500.1"/>
    <property type="molecule type" value="Genomic_DNA"/>
</dbReference>
<dbReference type="EMBL" id="LAZR01048925">
    <property type="protein sequence ID" value="KKK90823.1"/>
    <property type="molecule type" value="Genomic_DNA"/>
</dbReference>
<accession>A0A0F8ZAN7</accession>
<proteinExistence type="predicted"/>
<feature type="non-terminal residue" evidence="1">
    <location>
        <position position="1"/>
    </location>
</feature>
<evidence type="ECO:0000313" key="1">
    <source>
        <dbReference type="EMBL" id="KKK90823.1"/>
    </source>
</evidence>
<evidence type="ECO:0000313" key="2">
    <source>
        <dbReference type="EMBL" id="KKK95500.1"/>
    </source>
</evidence>
<gene>
    <name evidence="2" type="ORF">LCGC14_2672200</name>
    <name evidence="1" type="ORF">LCGC14_2719140</name>
</gene>
<organism evidence="1">
    <name type="scientific">marine sediment metagenome</name>
    <dbReference type="NCBI Taxonomy" id="412755"/>
    <lineage>
        <taxon>unclassified sequences</taxon>
        <taxon>metagenomes</taxon>
        <taxon>ecological metagenomes</taxon>
    </lineage>
</organism>
<reference evidence="1" key="1">
    <citation type="journal article" date="2015" name="Nature">
        <title>Complex archaea that bridge the gap between prokaryotes and eukaryotes.</title>
        <authorList>
            <person name="Spang A."/>
            <person name="Saw J.H."/>
            <person name="Jorgensen S.L."/>
            <person name="Zaremba-Niedzwiedzka K."/>
            <person name="Martijn J."/>
            <person name="Lind A.E."/>
            <person name="van Eijk R."/>
            <person name="Schleper C."/>
            <person name="Guy L."/>
            <person name="Ettema T.J."/>
        </authorList>
    </citation>
    <scope>NUCLEOTIDE SEQUENCE</scope>
</reference>